<dbReference type="EMBL" id="CP013244">
    <property type="protein sequence ID" value="ANP45788.1"/>
    <property type="molecule type" value="Genomic_DNA"/>
</dbReference>
<dbReference type="AlphaFoldDB" id="A0A1B1AGV2"/>
<evidence type="ECO:0000313" key="2">
    <source>
        <dbReference type="Proteomes" id="UP000092498"/>
    </source>
</evidence>
<proteinExistence type="predicted"/>
<accession>A0A1B1AGV2</accession>
<keyword evidence="2" id="KW-1185">Reference proteome</keyword>
<dbReference type="KEGG" id="cbot:ATE48_07560"/>
<dbReference type="Proteomes" id="UP000092498">
    <property type="component" value="Chromosome"/>
</dbReference>
<name>A0A1B1AGV2_9PROT</name>
<organism evidence="1 2">
    <name type="scientific">Candidatus Viadribacter manganicus</name>
    <dbReference type="NCBI Taxonomy" id="1759059"/>
    <lineage>
        <taxon>Bacteria</taxon>
        <taxon>Pseudomonadati</taxon>
        <taxon>Pseudomonadota</taxon>
        <taxon>Alphaproteobacteria</taxon>
        <taxon>Hyphomonadales</taxon>
        <taxon>Hyphomonadaceae</taxon>
        <taxon>Candidatus Viadribacter</taxon>
    </lineage>
</organism>
<gene>
    <name evidence="1" type="ORF">ATE48_07560</name>
</gene>
<sequence length="63" mass="6954">MSQRVSSREILGPAYSLSIAAAGAMPAWTAQVRRLQPFDQEPSISQLKIIVMNRAKATRKAVR</sequence>
<reference evidence="1 2" key="1">
    <citation type="submission" date="2015-11" db="EMBL/GenBank/DDBJ databases">
        <title>Whole-Genome Sequence of Candidatus Oderbacter manganicum from the National Park Lower Oder Valley, Germany.</title>
        <authorList>
            <person name="Braun B."/>
            <person name="Liere K."/>
            <person name="Szewzyk U."/>
        </authorList>
    </citation>
    <scope>NUCLEOTIDE SEQUENCE [LARGE SCALE GENOMIC DNA]</scope>
    <source>
        <strain evidence="1 2">OTSz_A_272</strain>
    </source>
</reference>
<evidence type="ECO:0000313" key="1">
    <source>
        <dbReference type="EMBL" id="ANP45788.1"/>
    </source>
</evidence>
<protein>
    <submittedName>
        <fullName evidence="1">Uncharacterized protein</fullName>
    </submittedName>
</protein>
<dbReference type="STRING" id="1759059.ATE48_07560"/>
<dbReference type="InParanoid" id="A0A1B1AGV2"/>